<protein>
    <submittedName>
        <fullName evidence="3">Cc1284fa-6e02-4eef-b228-7b4c92355cd2</fullName>
    </submittedName>
</protein>
<comment type="caution">
    <text evidence="3">The sequence shown here is derived from an EMBL/GenBank/DDBJ whole genome shotgun (WGS) entry which is preliminary data.</text>
</comment>
<dbReference type="Pfam" id="PF00201">
    <property type="entry name" value="UDPGT"/>
    <property type="match status" value="1"/>
</dbReference>
<evidence type="ECO:0000256" key="1">
    <source>
        <dbReference type="ARBA" id="ARBA00022676"/>
    </source>
</evidence>
<dbReference type="AlphaFoldDB" id="A0A8H2VT43"/>
<dbReference type="Proteomes" id="UP000624404">
    <property type="component" value="Unassembled WGS sequence"/>
</dbReference>
<dbReference type="PANTHER" id="PTHR48043">
    <property type="entry name" value="EG:EG0003.4 PROTEIN-RELATED"/>
    <property type="match status" value="1"/>
</dbReference>
<evidence type="ECO:0000256" key="2">
    <source>
        <dbReference type="ARBA" id="ARBA00022679"/>
    </source>
</evidence>
<evidence type="ECO:0000313" key="3">
    <source>
        <dbReference type="EMBL" id="CAD6444253.1"/>
    </source>
</evidence>
<evidence type="ECO:0000313" key="4">
    <source>
        <dbReference type="Proteomes" id="UP000624404"/>
    </source>
</evidence>
<dbReference type="Gene3D" id="3.40.50.2000">
    <property type="entry name" value="Glycogen Phosphorylase B"/>
    <property type="match status" value="2"/>
</dbReference>
<proteinExistence type="predicted"/>
<keyword evidence="1" id="KW-0328">Glycosyltransferase</keyword>
<accession>A0A8H2VT43</accession>
<dbReference type="GO" id="GO:0008194">
    <property type="term" value="F:UDP-glycosyltransferase activity"/>
    <property type="evidence" value="ECO:0007669"/>
    <property type="project" value="InterPro"/>
</dbReference>
<dbReference type="InterPro" id="IPR002213">
    <property type="entry name" value="UDP_glucos_trans"/>
</dbReference>
<organism evidence="3 4">
    <name type="scientific">Sclerotinia trifoliorum</name>
    <dbReference type="NCBI Taxonomy" id="28548"/>
    <lineage>
        <taxon>Eukaryota</taxon>
        <taxon>Fungi</taxon>
        <taxon>Dikarya</taxon>
        <taxon>Ascomycota</taxon>
        <taxon>Pezizomycotina</taxon>
        <taxon>Leotiomycetes</taxon>
        <taxon>Helotiales</taxon>
        <taxon>Sclerotiniaceae</taxon>
        <taxon>Sclerotinia</taxon>
    </lineage>
</organism>
<sequence length="529" mass="58765">MLRRPLYFALATAFAYVAYLFAGSITQSEKNTTKQLGEWPGKNNTVLFLTNSEHGLANVMLATSHALLVEHNDLDIHFVSFEKLKNDITTISEFAAKNSKSERAITFHELKGPSFSEAIKEHGVSIDQAINAPGLAGLGKFCGNMQYWLMPWTATDHLGLYNEISDILKTVDPIVVAVDPLFGPGIDAVRAQGRNHAIISPNSLKDNFVQLQPRAAALWKYPALSSAYTYPVPWYLIPSNIYMNLRLAYTVMSGPGITNSVINEKRSYLKENGIANPLDMFTVYHKDYPWLTQSSQELDFPFDIIPENVIQCGPIYLSTAPASEQDPELAEWLKISPTVLINLGSTVNYDELAATEMAKAIKILLDNSNVQVLWKFNKRNEFSDQLLDMLSSDLKSKRVRMTNWIKVDPAALLETGDIILSVHHGGANCFHEAIGTGIPQVVLPVWLDLYDFAVRAEYLGVGVWGSRGAAPYWKAEELSSAFLKLVGDSEEAVLMRKRASELSRPYKEKPGRITAAHELAKLARLASVS</sequence>
<dbReference type="InterPro" id="IPR050271">
    <property type="entry name" value="UDP-glycosyltransferase"/>
</dbReference>
<name>A0A8H2VT43_9HELO</name>
<dbReference type="EMBL" id="CAJHIA010000011">
    <property type="protein sequence ID" value="CAD6444253.1"/>
    <property type="molecule type" value="Genomic_DNA"/>
</dbReference>
<dbReference type="PANTHER" id="PTHR48043:SF145">
    <property type="entry name" value="FI06409P-RELATED"/>
    <property type="match status" value="1"/>
</dbReference>
<keyword evidence="2" id="KW-0808">Transferase</keyword>
<keyword evidence="4" id="KW-1185">Reference proteome</keyword>
<dbReference type="SUPFAM" id="SSF53756">
    <property type="entry name" value="UDP-Glycosyltransferase/glycogen phosphorylase"/>
    <property type="match status" value="1"/>
</dbReference>
<dbReference type="OrthoDB" id="407298at2759"/>
<reference evidence="3" key="1">
    <citation type="submission" date="2020-10" db="EMBL/GenBank/DDBJ databases">
        <authorList>
            <person name="Kusch S."/>
        </authorList>
    </citation>
    <scope>NUCLEOTIDE SEQUENCE</scope>
    <source>
        <strain evidence="3">SwB9</strain>
    </source>
</reference>
<gene>
    <name evidence="3" type="ORF">SCLTRI_LOCUS4045</name>
</gene>